<evidence type="ECO:0000313" key="3">
    <source>
        <dbReference type="Proteomes" id="UP000037530"/>
    </source>
</evidence>
<comment type="caution">
    <text evidence="2">The sequence shown here is derived from an EMBL/GenBank/DDBJ whole genome shotgun (WGS) entry which is preliminary data.</text>
</comment>
<organism evidence="2 3">
    <name type="scientific">Vibrio hepatarius</name>
    <dbReference type="NCBI Taxonomy" id="171383"/>
    <lineage>
        <taxon>Bacteria</taxon>
        <taxon>Pseudomonadati</taxon>
        <taxon>Pseudomonadota</taxon>
        <taxon>Gammaproteobacteria</taxon>
        <taxon>Vibrionales</taxon>
        <taxon>Vibrionaceae</taxon>
        <taxon>Vibrio</taxon>
        <taxon>Vibrio oreintalis group</taxon>
    </lineage>
</organism>
<dbReference type="EMBL" id="LHPI01000013">
    <property type="protein sequence ID" value="KOO06998.1"/>
    <property type="molecule type" value="Genomic_DNA"/>
</dbReference>
<evidence type="ECO:0000313" key="2">
    <source>
        <dbReference type="EMBL" id="KOO06998.1"/>
    </source>
</evidence>
<name>A0A0M0HZD7_9VIBR</name>
<sequence length="92" mass="10356">MSLADERKQFFQLATEAGMTDDLSLFAKYFGRFQGASIELADGRTASYEIPRNVRIAPINGYQPTQEPSPEPSNIKSFSNKTFNDYAKARLK</sequence>
<dbReference type="OrthoDB" id="9959179at2"/>
<keyword evidence="3" id="KW-1185">Reference proteome</keyword>
<dbReference type="Proteomes" id="UP000037530">
    <property type="component" value="Unassembled WGS sequence"/>
</dbReference>
<reference evidence="3" key="1">
    <citation type="submission" date="2015-08" db="EMBL/GenBank/DDBJ databases">
        <title>Vibrio galatheae sp. nov., a novel member of the Vibrionaceae family isolated from the Solomon Islands.</title>
        <authorList>
            <person name="Giubergia S."/>
            <person name="Machado H."/>
            <person name="Mateiu R.V."/>
            <person name="Gram L."/>
        </authorList>
    </citation>
    <scope>NUCLEOTIDE SEQUENCE [LARGE SCALE GENOMIC DNA]</scope>
    <source>
        <strain evidence="3">DSM 19134</strain>
    </source>
</reference>
<evidence type="ECO:0000256" key="1">
    <source>
        <dbReference type="SAM" id="MobiDB-lite"/>
    </source>
</evidence>
<gene>
    <name evidence="2" type="ORF">AKJ31_15005</name>
</gene>
<accession>A0A0M0HZD7</accession>
<dbReference type="STRING" id="171383.AKJ31_15005"/>
<feature type="region of interest" description="Disordered" evidence="1">
    <location>
        <begin position="60"/>
        <end position="92"/>
    </location>
</feature>
<proteinExistence type="predicted"/>
<protein>
    <submittedName>
        <fullName evidence="2">Uncharacterized protein</fullName>
    </submittedName>
</protein>
<feature type="compositionally biased region" description="Polar residues" evidence="1">
    <location>
        <begin position="62"/>
        <end position="83"/>
    </location>
</feature>
<dbReference type="PATRIC" id="fig|171383.3.peg.3072"/>
<dbReference type="RefSeq" id="WP_053409929.1">
    <property type="nucleotide sequence ID" value="NZ_LHPI01000013.1"/>
</dbReference>
<dbReference type="AlphaFoldDB" id="A0A0M0HZD7"/>